<dbReference type="Proteomes" id="UP000325433">
    <property type="component" value="Unassembled WGS sequence"/>
</dbReference>
<evidence type="ECO:0000256" key="1">
    <source>
        <dbReference type="ARBA" id="ARBA00004141"/>
    </source>
</evidence>
<keyword evidence="4 5" id="KW-0472">Membrane</keyword>
<dbReference type="PANTHER" id="PTHR42718">
    <property type="entry name" value="MAJOR FACILITATOR SUPERFAMILY MULTIDRUG TRANSPORTER MFSC"/>
    <property type="match status" value="1"/>
</dbReference>
<feature type="transmembrane region" description="Helical" evidence="5">
    <location>
        <begin position="46"/>
        <end position="72"/>
    </location>
</feature>
<evidence type="ECO:0000256" key="4">
    <source>
        <dbReference type="ARBA" id="ARBA00023136"/>
    </source>
</evidence>
<feature type="transmembrane region" description="Helical" evidence="5">
    <location>
        <begin position="84"/>
        <end position="108"/>
    </location>
</feature>
<dbReference type="PANTHER" id="PTHR42718:SF41">
    <property type="entry name" value="MFS TRANSPORTER OF UNKOWN SPECIFICITY (AFU_ORTHOLOGUE AFUA_5G09940)-RELATED"/>
    <property type="match status" value="1"/>
</dbReference>
<evidence type="ECO:0000256" key="2">
    <source>
        <dbReference type="ARBA" id="ARBA00022692"/>
    </source>
</evidence>
<keyword evidence="2 5" id="KW-0812">Transmembrane</keyword>
<dbReference type="AlphaFoldDB" id="A0A5N6VGI4"/>
<gene>
    <name evidence="6" type="ORF">BDV41DRAFT_582512</name>
</gene>
<name>A0A5N6VGI4_9EURO</name>
<accession>A0A5N6VGI4</accession>
<evidence type="ECO:0008006" key="8">
    <source>
        <dbReference type="Google" id="ProtNLM"/>
    </source>
</evidence>
<evidence type="ECO:0000313" key="7">
    <source>
        <dbReference type="Proteomes" id="UP000325433"/>
    </source>
</evidence>
<reference evidence="7" key="1">
    <citation type="submission" date="2019-04" db="EMBL/GenBank/DDBJ databases">
        <title>Friends and foes A comparative genomics studyof 23 Aspergillus species from section Flavi.</title>
        <authorList>
            <consortium name="DOE Joint Genome Institute"/>
            <person name="Kjaerbolling I."/>
            <person name="Vesth T."/>
            <person name="Frisvad J.C."/>
            <person name="Nybo J.L."/>
            <person name="Theobald S."/>
            <person name="Kildgaard S."/>
            <person name="Isbrandt T."/>
            <person name="Kuo A."/>
            <person name="Sato A."/>
            <person name="Lyhne E.K."/>
            <person name="Kogle M.E."/>
            <person name="Wiebenga A."/>
            <person name="Kun R.S."/>
            <person name="Lubbers R.J."/>
            <person name="Makela M.R."/>
            <person name="Barry K."/>
            <person name="Chovatia M."/>
            <person name="Clum A."/>
            <person name="Daum C."/>
            <person name="Haridas S."/>
            <person name="He G."/>
            <person name="LaButti K."/>
            <person name="Lipzen A."/>
            <person name="Mondo S."/>
            <person name="Riley R."/>
            <person name="Salamov A."/>
            <person name="Simmons B.A."/>
            <person name="Magnuson J.K."/>
            <person name="Henrissat B."/>
            <person name="Mortensen U.H."/>
            <person name="Larsen T.O."/>
            <person name="Devries R.P."/>
            <person name="Grigoriev I.V."/>
            <person name="Machida M."/>
            <person name="Baker S.E."/>
            <person name="Andersen M.R."/>
        </authorList>
    </citation>
    <scope>NUCLEOTIDE SEQUENCE [LARGE SCALE GENOMIC DNA]</scope>
    <source>
        <strain evidence="7">CBS 130015</strain>
    </source>
</reference>
<evidence type="ECO:0000313" key="6">
    <source>
        <dbReference type="EMBL" id="KAE8307289.1"/>
    </source>
</evidence>
<dbReference type="SUPFAM" id="SSF103473">
    <property type="entry name" value="MFS general substrate transporter"/>
    <property type="match status" value="1"/>
</dbReference>
<proteinExistence type="predicted"/>
<keyword evidence="7" id="KW-1185">Reference proteome</keyword>
<dbReference type="InterPro" id="IPR036259">
    <property type="entry name" value="MFS_trans_sf"/>
</dbReference>
<evidence type="ECO:0000256" key="5">
    <source>
        <dbReference type="SAM" id="Phobius"/>
    </source>
</evidence>
<comment type="subcellular location">
    <subcellularLocation>
        <location evidence="1">Membrane</location>
        <topology evidence="1">Multi-pass membrane protein</topology>
    </subcellularLocation>
</comment>
<dbReference type="EMBL" id="ML738411">
    <property type="protein sequence ID" value="KAE8307289.1"/>
    <property type="molecule type" value="Genomic_DNA"/>
</dbReference>
<feature type="transmembrane region" description="Helical" evidence="5">
    <location>
        <begin position="128"/>
        <end position="148"/>
    </location>
</feature>
<sequence length="160" mass="16938">MISGILATHIVSKTLHLFPGHWILIAGMVANTMGPVFFIPQTPNTTYWALSMPGIALITFGPDLTFAAASIFITSNMPRLFQGLAGSLLVTIQNLSAAIVTAIGDTIGKEVTKAGADGYSLDSGAFPVIWWFSLAISLAAAALCAGFVRTLKTEEKDHLE</sequence>
<evidence type="ECO:0000256" key="3">
    <source>
        <dbReference type="ARBA" id="ARBA00022989"/>
    </source>
</evidence>
<organism evidence="6 7">
    <name type="scientific">Aspergillus transmontanensis</name>
    <dbReference type="NCBI Taxonomy" id="1034304"/>
    <lineage>
        <taxon>Eukaryota</taxon>
        <taxon>Fungi</taxon>
        <taxon>Dikarya</taxon>
        <taxon>Ascomycota</taxon>
        <taxon>Pezizomycotina</taxon>
        <taxon>Eurotiomycetes</taxon>
        <taxon>Eurotiomycetidae</taxon>
        <taxon>Eurotiales</taxon>
        <taxon>Aspergillaceae</taxon>
        <taxon>Aspergillus</taxon>
        <taxon>Aspergillus subgen. Circumdati</taxon>
    </lineage>
</organism>
<feature type="transmembrane region" description="Helical" evidence="5">
    <location>
        <begin position="21"/>
        <end position="40"/>
    </location>
</feature>
<protein>
    <recommendedName>
        <fullName evidence="8">Major facilitator superfamily domain-containing protein</fullName>
    </recommendedName>
</protein>
<keyword evidence="3 5" id="KW-1133">Transmembrane helix</keyword>
<dbReference type="GO" id="GO:0016020">
    <property type="term" value="C:membrane"/>
    <property type="evidence" value="ECO:0007669"/>
    <property type="project" value="UniProtKB-SubCell"/>
</dbReference>